<evidence type="ECO:0000313" key="2">
    <source>
        <dbReference type="Proteomes" id="UP000315423"/>
    </source>
</evidence>
<evidence type="ECO:0000313" key="1">
    <source>
        <dbReference type="EMBL" id="TKY91525.1"/>
    </source>
</evidence>
<protein>
    <submittedName>
        <fullName evidence="1">Uncharacterized protein</fullName>
    </submittedName>
</protein>
<gene>
    <name evidence="1" type="ORF">C5S46_05375</name>
</gene>
<organism evidence="1 2">
    <name type="scientific">Candidatus Methanomarinus sp</name>
    <dbReference type="NCBI Taxonomy" id="3386244"/>
    <lineage>
        <taxon>Archaea</taxon>
        <taxon>Methanobacteriati</taxon>
        <taxon>Methanobacteriota</taxon>
        <taxon>Stenosarchaea group</taxon>
        <taxon>Methanomicrobia</taxon>
        <taxon>Methanosarcinales</taxon>
        <taxon>ANME-2 cluster</taxon>
        <taxon>Candidatus Methanocomedenaceae</taxon>
        <taxon>Candidatus Methanomarinus</taxon>
    </lineage>
</organism>
<accession>A0AC61S9Y5</accession>
<reference evidence="1" key="1">
    <citation type="submission" date="2018-09" db="EMBL/GenBank/DDBJ databases">
        <title>A genomic encyclopedia of anaerobic methanotrophic archaea.</title>
        <authorList>
            <person name="Skennerton C.T."/>
            <person name="Chadwick G.L."/>
            <person name="Laso-Perez R."/>
            <person name="Leu A.O."/>
            <person name="Speth D.R."/>
            <person name="Yu H."/>
            <person name="Morgan-Lang C."/>
            <person name="Hatzenpichler R."/>
            <person name="Goudeau D."/>
            <person name="Malmstrom R."/>
            <person name="Woyke T."/>
            <person name="Hallam S."/>
            <person name="Tyson G.W."/>
            <person name="Wegener G."/>
            <person name="Boetius A."/>
            <person name="Orphan V.J."/>
        </authorList>
    </citation>
    <scope>NUCLEOTIDE SEQUENCE</scope>
    <source>
        <strain evidence="1">CONS3730D10UFb2</strain>
    </source>
</reference>
<dbReference type="EMBL" id="QYBA01000179">
    <property type="protein sequence ID" value="TKY91525.1"/>
    <property type="molecule type" value="Genomic_DNA"/>
</dbReference>
<name>A0AC61S9Y5_9EURY</name>
<sequence length="98" mass="11707">MRLGDYTAQLTKESLAYRLYGVDRIVERHRHRYEVNPDYIDEIEAAGMKFTGKNRNRMEIAEIPEHIFFFSTQFHPEFKSRPNRPSPPFLGFIRSMLK</sequence>
<proteinExistence type="predicted"/>
<comment type="caution">
    <text evidence="1">The sequence shown here is derived from an EMBL/GenBank/DDBJ whole genome shotgun (WGS) entry which is preliminary data.</text>
</comment>
<dbReference type="Proteomes" id="UP000315423">
    <property type="component" value="Unassembled WGS sequence"/>
</dbReference>